<name>C9ZPT3_TRYB9</name>
<dbReference type="KEGG" id="tbg:TbgDal_V5510"/>
<dbReference type="AlphaFoldDB" id="C9ZPT3"/>
<reference evidence="2" key="1">
    <citation type="journal article" date="2010" name="PLoS Negl. Trop. Dis.">
        <title>The genome sequence of Trypanosoma brucei gambiense, causative agent of chronic human african trypanosomiasis.</title>
        <authorList>
            <person name="Jackson A.P."/>
            <person name="Sanders M."/>
            <person name="Berry A."/>
            <person name="McQuillan J."/>
            <person name="Aslett M.A."/>
            <person name="Quail M.A."/>
            <person name="Chukualim B."/>
            <person name="Capewell P."/>
            <person name="MacLeod A."/>
            <person name="Melville S.E."/>
            <person name="Gibson W."/>
            <person name="Barry J.D."/>
            <person name="Berriman M."/>
            <person name="Hertz-Fowler C."/>
        </authorList>
    </citation>
    <scope>NUCLEOTIDE SEQUENCE [LARGE SCALE GENOMIC DNA]</scope>
    <source>
        <strain evidence="2">MHOM/CI/86/DAL972</strain>
    </source>
</reference>
<gene>
    <name evidence="1" type="ORF">TbgDal_V5510</name>
</gene>
<dbReference type="Proteomes" id="UP000002316">
    <property type="component" value="Chromosome 5"/>
</dbReference>
<evidence type="ECO:0000313" key="2">
    <source>
        <dbReference type="Proteomes" id="UP000002316"/>
    </source>
</evidence>
<protein>
    <submittedName>
        <fullName evidence="1">Uncharacterized protein</fullName>
    </submittedName>
</protein>
<proteinExistence type="predicted"/>
<organism evidence="1 2">
    <name type="scientific">Trypanosoma brucei gambiense (strain MHOM/CI/86/DAL972)</name>
    <dbReference type="NCBI Taxonomy" id="679716"/>
    <lineage>
        <taxon>Eukaryota</taxon>
        <taxon>Discoba</taxon>
        <taxon>Euglenozoa</taxon>
        <taxon>Kinetoplastea</taxon>
        <taxon>Metakinetoplastina</taxon>
        <taxon>Trypanosomatida</taxon>
        <taxon>Trypanosomatidae</taxon>
        <taxon>Trypanosoma</taxon>
    </lineage>
</organism>
<evidence type="ECO:0000313" key="1">
    <source>
        <dbReference type="EMBL" id="CBH11411.1"/>
    </source>
</evidence>
<accession>C9ZPT3</accession>
<sequence length="128" mass="13922">MLARAPPQPSLPSPASPRLSISEPLFAAPNLLQVDPDEPGVAPCFLIQWPQRVCGNRLKRTSSRDFSFRALKIWAPCLPTFLPLFPAHWIRNKPFGYFSCVLPCAVPVRPTSGVGAQFPAECGVGAPN</sequence>
<dbReference type="RefSeq" id="XP_011773698.1">
    <property type="nucleotide sequence ID" value="XM_011775396.1"/>
</dbReference>
<dbReference type="EMBL" id="FN554968">
    <property type="protein sequence ID" value="CBH11411.1"/>
    <property type="molecule type" value="Genomic_DNA"/>
</dbReference>
<dbReference type="GeneID" id="23861570"/>